<gene>
    <name evidence="3" type="ORF">CVV64_04115</name>
</gene>
<feature type="domain" description="CheW-like" evidence="2">
    <location>
        <begin position="49"/>
        <end position="190"/>
    </location>
</feature>
<dbReference type="Pfam" id="PF01584">
    <property type="entry name" value="CheW"/>
    <property type="match status" value="1"/>
</dbReference>
<dbReference type="SMART" id="SM00260">
    <property type="entry name" value="CheW"/>
    <property type="match status" value="1"/>
</dbReference>
<reference evidence="3 4" key="1">
    <citation type="journal article" date="2017" name="ISME J.">
        <title>Potential for microbial H2 and metal transformations associated with novel bacteria and archaea in deep terrestrial subsurface sediments.</title>
        <authorList>
            <person name="Hernsdorf A.W."/>
            <person name="Amano Y."/>
            <person name="Miyakawa K."/>
            <person name="Ise K."/>
            <person name="Suzuki Y."/>
            <person name="Anantharaman K."/>
            <person name="Probst A."/>
            <person name="Burstein D."/>
            <person name="Thomas B.C."/>
            <person name="Banfield J.F."/>
        </authorList>
    </citation>
    <scope>NUCLEOTIDE SEQUENCE [LARGE SCALE GENOMIC DNA]</scope>
    <source>
        <strain evidence="3">HGW-Wallbacteria-1</strain>
    </source>
</reference>
<dbReference type="InterPro" id="IPR036061">
    <property type="entry name" value="CheW-like_dom_sf"/>
</dbReference>
<evidence type="ECO:0000313" key="3">
    <source>
        <dbReference type="EMBL" id="PKK90963.1"/>
    </source>
</evidence>
<proteinExistence type="predicted"/>
<dbReference type="InterPro" id="IPR002545">
    <property type="entry name" value="CheW-lke_dom"/>
</dbReference>
<dbReference type="PANTHER" id="PTHR22617">
    <property type="entry name" value="CHEMOTAXIS SENSOR HISTIDINE KINASE-RELATED"/>
    <property type="match status" value="1"/>
</dbReference>
<feature type="region of interest" description="Disordered" evidence="1">
    <location>
        <begin position="1"/>
        <end position="42"/>
    </location>
</feature>
<dbReference type="GO" id="GO:0006935">
    <property type="term" value="P:chemotaxis"/>
    <property type="evidence" value="ECO:0007669"/>
    <property type="project" value="InterPro"/>
</dbReference>
<name>A0A2N1PRI7_9BACT</name>
<dbReference type="GO" id="GO:0005829">
    <property type="term" value="C:cytosol"/>
    <property type="evidence" value="ECO:0007669"/>
    <property type="project" value="TreeGrafter"/>
</dbReference>
<organism evidence="3 4">
    <name type="scientific">Candidatus Wallbacteria bacterium HGW-Wallbacteria-1</name>
    <dbReference type="NCBI Taxonomy" id="2013854"/>
    <lineage>
        <taxon>Bacteria</taxon>
        <taxon>Candidatus Walliibacteriota</taxon>
    </lineage>
</organism>
<dbReference type="AlphaFoldDB" id="A0A2N1PRI7"/>
<feature type="compositionally biased region" description="Polar residues" evidence="1">
    <location>
        <begin position="1"/>
        <end position="32"/>
    </location>
</feature>
<dbReference type="EMBL" id="PGXC01000003">
    <property type="protein sequence ID" value="PKK90963.1"/>
    <property type="molecule type" value="Genomic_DNA"/>
</dbReference>
<dbReference type="GO" id="GO:0007165">
    <property type="term" value="P:signal transduction"/>
    <property type="evidence" value="ECO:0007669"/>
    <property type="project" value="InterPro"/>
</dbReference>
<dbReference type="SUPFAM" id="SSF50341">
    <property type="entry name" value="CheW-like"/>
    <property type="match status" value="1"/>
</dbReference>
<dbReference type="PANTHER" id="PTHR22617:SF23">
    <property type="entry name" value="CHEMOTAXIS PROTEIN CHEW"/>
    <property type="match status" value="1"/>
</dbReference>
<protein>
    <submittedName>
        <fullName evidence="3">Chemotaxis protein CheW</fullName>
    </submittedName>
</protein>
<dbReference type="InterPro" id="IPR039315">
    <property type="entry name" value="CheW"/>
</dbReference>
<dbReference type="PROSITE" id="PS50851">
    <property type="entry name" value="CHEW"/>
    <property type="match status" value="1"/>
</dbReference>
<evidence type="ECO:0000256" key="1">
    <source>
        <dbReference type="SAM" id="MobiDB-lite"/>
    </source>
</evidence>
<accession>A0A2N1PRI7</accession>
<dbReference type="Gene3D" id="2.30.30.40">
    <property type="entry name" value="SH3 Domains"/>
    <property type="match status" value="1"/>
</dbReference>
<dbReference type="Gene3D" id="2.40.50.180">
    <property type="entry name" value="CheA-289, Domain 4"/>
    <property type="match status" value="1"/>
</dbReference>
<sequence length="200" mass="22183">MTVNSTGETMEISNSQTNQDFTASGDGSQDNSVYARREDDSLPEEPAKNISVVSFKIESQVFGVGILEINEIINLCPICSVPYTPDFILGVINLRGCINAVLDVRKFFRLKPAREYGKDSRIIVVNINGRTIGIVVDQILGVISVSESLIRKTPVSMDQKQAKYISGIAQLDEDVLILVNMDQIVNCEEMVAFRNHQIEE</sequence>
<evidence type="ECO:0000313" key="4">
    <source>
        <dbReference type="Proteomes" id="UP000233256"/>
    </source>
</evidence>
<dbReference type="Proteomes" id="UP000233256">
    <property type="component" value="Unassembled WGS sequence"/>
</dbReference>
<evidence type="ECO:0000259" key="2">
    <source>
        <dbReference type="PROSITE" id="PS50851"/>
    </source>
</evidence>
<comment type="caution">
    <text evidence="3">The sequence shown here is derived from an EMBL/GenBank/DDBJ whole genome shotgun (WGS) entry which is preliminary data.</text>
</comment>